<evidence type="ECO:0000259" key="1">
    <source>
        <dbReference type="Pfam" id="PF01872"/>
    </source>
</evidence>
<dbReference type="SUPFAM" id="SSF53597">
    <property type="entry name" value="Dihydrofolate reductase-like"/>
    <property type="match status" value="1"/>
</dbReference>
<dbReference type="Pfam" id="PF01872">
    <property type="entry name" value="RibD_C"/>
    <property type="match status" value="1"/>
</dbReference>
<dbReference type="EMBL" id="JAPDHZ010000003">
    <property type="protein sequence ID" value="MDG0792514.1"/>
    <property type="molecule type" value="Genomic_DNA"/>
</dbReference>
<reference evidence="2 3" key="1">
    <citation type="submission" date="2022-10" db="EMBL/GenBank/DDBJ databases">
        <title>Comparative genomic analysis of Cohnella hashimotonis sp. nov., isolated from the International Space Station.</title>
        <authorList>
            <person name="Simpson A."/>
            <person name="Venkateswaran K."/>
        </authorList>
    </citation>
    <scope>NUCLEOTIDE SEQUENCE [LARGE SCALE GENOMIC DNA]</scope>
    <source>
        <strain evidence="2 3">DSM 18997</strain>
    </source>
</reference>
<organism evidence="2 3">
    <name type="scientific">Cohnella ginsengisoli</name>
    <dbReference type="NCBI Taxonomy" id="425004"/>
    <lineage>
        <taxon>Bacteria</taxon>
        <taxon>Bacillati</taxon>
        <taxon>Bacillota</taxon>
        <taxon>Bacilli</taxon>
        <taxon>Bacillales</taxon>
        <taxon>Paenibacillaceae</taxon>
        <taxon>Cohnella</taxon>
    </lineage>
</organism>
<dbReference type="InterPro" id="IPR002734">
    <property type="entry name" value="RibDG_C"/>
</dbReference>
<dbReference type="PANTHER" id="PTHR38011:SF11">
    <property type="entry name" value="2,5-DIAMINO-6-RIBOSYLAMINO-4(3H)-PYRIMIDINONE 5'-PHOSPHATE REDUCTASE"/>
    <property type="match status" value="1"/>
</dbReference>
<protein>
    <submittedName>
        <fullName evidence="2">Dihydrofolate reductase family protein</fullName>
    </submittedName>
</protein>
<dbReference type="PANTHER" id="PTHR38011">
    <property type="entry name" value="DIHYDROFOLATE REDUCTASE FAMILY PROTEIN (AFU_ORTHOLOGUE AFUA_8G06820)"/>
    <property type="match status" value="1"/>
</dbReference>
<evidence type="ECO:0000313" key="3">
    <source>
        <dbReference type="Proteomes" id="UP001153387"/>
    </source>
</evidence>
<dbReference type="Gene3D" id="3.40.430.10">
    <property type="entry name" value="Dihydrofolate Reductase, subunit A"/>
    <property type="match status" value="1"/>
</dbReference>
<comment type="caution">
    <text evidence="2">The sequence shown here is derived from an EMBL/GenBank/DDBJ whole genome shotgun (WGS) entry which is preliminary data.</text>
</comment>
<dbReference type="Proteomes" id="UP001153387">
    <property type="component" value="Unassembled WGS sequence"/>
</dbReference>
<dbReference type="RefSeq" id="WP_277566305.1">
    <property type="nucleotide sequence ID" value="NZ_JAPDHZ010000003.1"/>
</dbReference>
<dbReference type="GO" id="GO:0008703">
    <property type="term" value="F:5-amino-6-(5-phosphoribosylamino)uracil reductase activity"/>
    <property type="evidence" value="ECO:0007669"/>
    <property type="project" value="InterPro"/>
</dbReference>
<keyword evidence="3" id="KW-1185">Reference proteome</keyword>
<accession>A0A9X4QMW1</accession>
<dbReference type="InterPro" id="IPR050765">
    <property type="entry name" value="Riboflavin_Biosynth_HTPR"/>
</dbReference>
<evidence type="ECO:0000313" key="2">
    <source>
        <dbReference type="EMBL" id="MDG0792514.1"/>
    </source>
</evidence>
<dbReference type="InterPro" id="IPR024072">
    <property type="entry name" value="DHFR-like_dom_sf"/>
</dbReference>
<gene>
    <name evidence="2" type="ORF">OMP38_17765</name>
</gene>
<sequence length="119" mass="12591">MAGNGGGGRPFADLDIVVVSASAKELPGATIADTPQEALDYLRGKGHSTALLSGGGALHQAFLRQGLVDELIFNIAPVLEGKGMNILLDYEKYTYQDVTLIESKPFEGGVVQLKYALAR</sequence>
<name>A0A9X4QMW1_9BACL</name>
<proteinExistence type="predicted"/>
<dbReference type="AlphaFoldDB" id="A0A9X4QMW1"/>
<feature type="domain" description="Bacterial bifunctional deaminase-reductase C-terminal" evidence="1">
    <location>
        <begin position="34"/>
        <end position="109"/>
    </location>
</feature>
<dbReference type="GO" id="GO:0009231">
    <property type="term" value="P:riboflavin biosynthetic process"/>
    <property type="evidence" value="ECO:0007669"/>
    <property type="project" value="InterPro"/>
</dbReference>